<dbReference type="Pfam" id="PF18962">
    <property type="entry name" value="Por_Secre_tail"/>
    <property type="match status" value="1"/>
</dbReference>
<dbReference type="Pfam" id="PF13517">
    <property type="entry name" value="FG-GAP_3"/>
    <property type="match status" value="3"/>
</dbReference>
<sequence length="866" mass="93213">MKKIYLLFTLFSIAQVDCNAQLLTPSNSVFTGAFYGDCVAADFNGDGKKEILVSGALPGYDGHTALYQIQDGIYTQVNSTPFTQIMYSAIGTGDLNNDGHLDFAITGNRTDTDEQVFEIYYGNGNNTFNKVTVDNIQPTIYGAIEIADFDKDGHMDILVNGMLDSGDKVTNIYLQTGNTGTFTISSAQLAGTYFSAVKVFDANSDGLPDILVTGYTNAYVPETKFYLNQGNGEFIGHNSGLQNVYFSSIDTADINGDGHQDVLISGMSDSFEPVLTAYINDGAAHFIPTGAEFIGTYYGSSRFVDYNNDGHLDILSLGSNADGDNKALLYRNNGTGGFSIDVENSNLLTPVTMSRALVFDYDNDGDTDIFLMGYKENDVATALLYTNNSVQNCIPAYQYNADSNMITNVTFGTINNTSPFQSGATPVYEDFTAISTTVAQGQTYPISVKGPSSSFPSDVMVYIDLNRNGNFNDPGESFYIGQLAPANPANATTITANITIPANASAGATKMRIIKNTNVAALSNPNAPNSINDACDTTLRAGQTEDYSLTIVASSGCNQEPGEAIGSTGCVTFTYRGQTVTYTTVRGADRNIWIQQNLGSAAIATSSTDQTAFGDLFQWGRWDDGHQLRTSTTATSPVNNNPTGIGAGNPNYYVSTPAWWNGNQLTDTWSTATPAEVTSTDGCDPCRALGEGWKMPSQTDWESIVEKELITSPAKAFDSNLKLTVGGNRDTTGSFNFTGQRGYYWSRTTSSSGAKNFYFSNAITNPSAGGPRGQGASVRCMKVGTTLSLNNNQKSKFNVYPNPTRSIVNIAIEQTDIKVKLFNALGQQVITTQSNTIDMSNMANGIYIIQIQSENGETYSQKIVKQ</sequence>
<keyword evidence="5" id="KW-1185">Reference proteome</keyword>
<dbReference type="PANTHER" id="PTHR44103:SF1">
    <property type="entry name" value="PROPROTEIN CONVERTASE P"/>
    <property type="match status" value="1"/>
</dbReference>
<evidence type="ECO:0000256" key="1">
    <source>
        <dbReference type="ARBA" id="ARBA00022729"/>
    </source>
</evidence>
<dbReference type="EMBL" id="CP101751">
    <property type="protein sequence ID" value="UUC46658.1"/>
    <property type="molecule type" value="Genomic_DNA"/>
</dbReference>
<dbReference type="InterPro" id="IPR026444">
    <property type="entry name" value="Secre_tail"/>
</dbReference>
<evidence type="ECO:0000259" key="3">
    <source>
        <dbReference type="Pfam" id="PF20009"/>
    </source>
</evidence>
<feature type="domain" description="GEVED" evidence="3">
    <location>
        <begin position="459"/>
        <end position="550"/>
    </location>
</feature>
<evidence type="ECO:0000259" key="2">
    <source>
        <dbReference type="Pfam" id="PF18962"/>
    </source>
</evidence>
<dbReference type="InterPro" id="IPR028994">
    <property type="entry name" value="Integrin_alpha_N"/>
</dbReference>
<gene>
    <name evidence="4" type="ORF">NOX80_05525</name>
</gene>
<protein>
    <submittedName>
        <fullName evidence="4">FG-GAP-like repeat-containing protein</fullName>
    </submittedName>
</protein>
<dbReference type="InterPro" id="IPR045474">
    <property type="entry name" value="GEVED"/>
</dbReference>
<evidence type="ECO:0000313" key="4">
    <source>
        <dbReference type="EMBL" id="UUC46658.1"/>
    </source>
</evidence>
<dbReference type="Pfam" id="PF20009">
    <property type="entry name" value="GEVED"/>
    <property type="match status" value="1"/>
</dbReference>
<dbReference type="Proteomes" id="UP001059844">
    <property type="component" value="Chromosome"/>
</dbReference>
<keyword evidence="1" id="KW-0732">Signal</keyword>
<evidence type="ECO:0000313" key="5">
    <source>
        <dbReference type="Proteomes" id="UP001059844"/>
    </source>
</evidence>
<name>A0ABY5IV06_9FLAO</name>
<dbReference type="SUPFAM" id="SSF69318">
    <property type="entry name" value="Integrin alpha N-terminal domain"/>
    <property type="match status" value="1"/>
</dbReference>
<accession>A0ABY5IV06</accession>
<reference evidence="4" key="1">
    <citation type="submission" date="2022-07" db="EMBL/GenBank/DDBJ databases">
        <title>Isolation, identification, and degradation of a PFOSA degrading strain from sewage treatment plant.</title>
        <authorList>
            <person name="Zhang L."/>
            <person name="Huo Y."/>
        </authorList>
    </citation>
    <scope>NUCLEOTIDE SEQUENCE</scope>
    <source>
        <strain evidence="4">C1</strain>
    </source>
</reference>
<dbReference type="Gene3D" id="2.130.10.130">
    <property type="entry name" value="Integrin alpha, N-terminal"/>
    <property type="match status" value="2"/>
</dbReference>
<feature type="domain" description="Secretion system C-terminal sorting" evidence="2">
    <location>
        <begin position="799"/>
        <end position="864"/>
    </location>
</feature>
<dbReference type="InterPro" id="IPR013517">
    <property type="entry name" value="FG-GAP"/>
</dbReference>
<organism evidence="4 5">
    <name type="scientific">Flavobacterium cerinum</name>
    <dbReference type="NCBI Taxonomy" id="2502784"/>
    <lineage>
        <taxon>Bacteria</taxon>
        <taxon>Pseudomonadati</taxon>
        <taxon>Bacteroidota</taxon>
        <taxon>Flavobacteriia</taxon>
        <taxon>Flavobacteriales</taxon>
        <taxon>Flavobacteriaceae</taxon>
        <taxon>Flavobacterium</taxon>
    </lineage>
</organism>
<dbReference type="RefSeq" id="WP_256552319.1">
    <property type="nucleotide sequence ID" value="NZ_CP101751.1"/>
</dbReference>
<dbReference type="PANTHER" id="PTHR44103">
    <property type="entry name" value="PROPROTEIN CONVERTASE P"/>
    <property type="match status" value="1"/>
</dbReference>
<proteinExistence type="predicted"/>
<dbReference type="NCBIfam" id="TIGR04183">
    <property type="entry name" value="Por_Secre_tail"/>
    <property type="match status" value="1"/>
</dbReference>